<dbReference type="PANTHER" id="PTHR21137:SF44">
    <property type="entry name" value="ODORANT RECEPTOR 13A-RELATED"/>
    <property type="match status" value="1"/>
</dbReference>
<gene>
    <name evidence="11" type="primary">LOC113523566</name>
</gene>
<evidence type="ECO:0000256" key="4">
    <source>
        <dbReference type="ARBA" id="ARBA00022725"/>
    </source>
</evidence>
<dbReference type="RefSeq" id="XP_052758085.1">
    <property type="nucleotide sequence ID" value="XM_052902125.1"/>
</dbReference>
<keyword evidence="8 9" id="KW-0807">Transducer</keyword>
<dbReference type="Pfam" id="PF02949">
    <property type="entry name" value="7tm_6"/>
    <property type="match status" value="1"/>
</dbReference>
<dbReference type="Proteomes" id="UP001652740">
    <property type="component" value="Unplaced"/>
</dbReference>
<dbReference type="GeneID" id="113523566"/>
<name>A0ABM3N3E1_GALME</name>
<feature type="transmembrane region" description="Helical" evidence="9">
    <location>
        <begin position="303"/>
        <end position="324"/>
    </location>
</feature>
<keyword evidence="5 9" id="KW-1133">Transmembrane helix</keyword>
<comment type="similarity">
    <text evidence="9">Belongs to the insect chemoreceptor superfamily. Heteromeric odorant receptor channel (TC 1.A.69) family.</text>
</comment>
<keyword evidence="7 9" id="KW-0675">Receptor</keyword>
<feature type="transmembrane region" description="Helical" evidence="9">
    <location>
        <begin position="36"/>
        <end position="60"/>
    </location>
</feature>
<dbReference type="PANTHER" id="PTHR21137">
    <property type="entry name" value="ODORANT RECEPTOR"/>
    <property type="match status" value="1"/>
</dbReference>
<protein>
    <recommendedName>
        <fullName evidence="9">Odorant receptor</fullName>
    </recommendedName>
</protein>
<evidence type="ECO:0000313" key="11">
    <source>
        <dbReference type="RefSeq" id="XP_052758085.1"/>
    </source>
</evidence>
<evidence type="ECO:0000256" key="1">
    <source>
        <dbReference type="ARBA" id="ARBA00004141"/>
    </source>
</evidence>
<feature type="transmembrane region" description="Helical" evidence="9">
    <location>
        <begin position="144"/>
        <end position="169"/>
    </location>
</feature>
<proteinExistence type="inferred from homology"/>
<sequence>MTKVVFEKSLKLTKLSLLITGIRIDRTNYNRFVAKLLHYLFYFNLSFLYTDIGAEFWWFFKEMQTGKSFLELSFCAPCIIIALLGTAKCVFLFYHEDLIINVLNKLRSMHPTLEGNDVPDVDVDEIEEKIVKNSVKCLNLVISLLYYVCTPVVVSFSLIPVVSMAFHYYQTGETKYMFPYQVIYFFDPFTKERWPIVYLHHVWSTVIVAAYVFGSDTLFYALCTYIQMHFKILRHRFENMVKDSTEETRAQLVKNIVRHQELIELVNQVEILYSKSTLFNIVTSSVLICLSGFNITTLKDTSVIILFGTFLYMSLSQISLLCYFGDLLMNSSIQLTGGIYNSLWYETDQEIKKCILLIIIRTQKPCKLTAAKFADLNLSAFTTILSRSWSYFALLRTMYKE</sequence>
<evidence type="ECO:0000313" key="10">
    <source>
        <dbReference type="Proteomes" id="UP001652740"/>
    </source>
</evidence>
<evidence type="ECO:0000256" key="3">
    <source>
        <dbReference type="ARBA" id="ARBA00022692"/>
    </source>
</evidence>
<keyword evidence="6 9" id="KW-0472">Membrane</keyword>
<organism evidence="10 11">
    <name type="scientific">Galleria mellonella</name>
    <name type="common">Greater wax moth</name>
    <dbReference type="NCBI Taxonomy" id="7137"/>
    <lineage>
        <taxon>Eukaryota</taxon>
        <taxon>Metazoa</taxon>
        <taxon>Ecdysozoa</taxon>
        <taxon>Arthropoda</taxon>
        <taxon>Hexapoda</taxon>
        <taxon>Insecta</taxon>
        <taxon>Pterygota</taxon>
        <taxon>Neoptera</taxon>
        <taxon>Endopterygota</taxon>
        <taxon>Lepidoptera</taxon>
        <taxon>Glossata</taxon>
        <taxon>Ditrysia</taxon>
        <taxon>Pyraloidea</taxon>
        <taxon>Pyralidae</taxon>
        <taxon>Galleriinae</taxon>
        <taxon>Galleria</taxon>
    </lineage>
</organism>
<evidence type="ECO:0000256" key="7">
    <source>
        <dbReference type="ARBA" id="ARBA00023170"/>
    </source>
</evidence>
<evidence type="ECO:0000256" key="5">
    <source>
        <dbReference type="ARBA" id="ARBA00022989"/>
    </source>
</evidence>
<feature type="transmembrane region" description="Helical" evidence="9">
    <location>
        <begin position="202"/>
        <end position="226"/>
    </location>
</feature>
<keyword evidence="10" id="KW-1185">Reference proteome</keyword>
<reference evidence="11" key="1">
    <citation type="submission" date="2025-08" db="UniProtKB">
        <authorList>
            <consortium name="RefSeq"/>
        </authorList>
    </citation>
    <scope>IDENTIFICATION</scope>
    <source>
        <tissue evidence="11">Whole larvae</tissue>
    </source>
</reference>
<feature type="transmembrane region" description="Helical" evidence="9">
    <location>
        <begin position="278"/>
        <end position="297"/>
    </location>
</feature>
<keyword evidence="2 9" id="KW-0716">Sensory transduction</keyword>
<keyword evidence="4 9" id="KW-0552">Olfaction</keyword>
<evidence type="ECO:0000256" key="8">
    <source>
        <dbReference type="ARBA" id="ARBA00023224"/>
    </source>
</evidence>
<feature type="transmembrane region" description="Helical" evidence="9">
    <location>
        <begin position="72"/>
        <end position="94"/>
    </location>
</feature>
<accession>A0ABM3N3E1</accession>
<comment type="caution">
    <text evidence="9">Lacks conserved residue(s) required for the propagation of feature annotation.</text>
</comment>
<evidence type="ECO:0000256" key="2">
    <source>
        <dbReference type="ARBA" id="ARBA00022606"/>
    </source>
</evidence>
<comment type="subcellular location">
    <subcellularLocation>
        <location evidence="9">Cell membrane</location>
        <topology evidence="9">Multi-pass membrane protein</topology>
    </subcellularLocation>
    <subcellularLocation>
        <location evidence="1">Membrane</location>
        <topology evidence="1">Multi-pass membrane protein</topology>
    </subcellularLocation>
</comment>
<keyword evidence="3 9" id="KW-0812">Transmembrane</keyword>
<dbReference type="InterPro" id="IPR004117">
    <property type="entry name" value="7tm6_olfct_rcpt"/>
</dbReference>
<evidence type="ECO:0000256" key="9">
    <source>
        <dbReference type="RuleBase" id="RU351113"/>
    </source>
</evidence>
<evidence type="ECO:0000256" key="6">
    <source>
        <dbReference type="ARBA" id="ARBA00023136"/>
    </source>
</evidence>